<evidence type="ECO:0000256" key="2">
    <source>
        <dbReference type="ARBA" id="ARBA00022898"/>
    </source>
</evidence>
<name>W6MLM2_9ASCO</name>
<protein>
    <recommendedName>
        <fullName evidence="6">Aminotransferase class III</fullName>
    </recommendedName>
</protein>
<dbReference type="AlphaFoldDB" id="W6MLM2"/>
<dbReference type="GO" id="GO:0030170">
    <property type="term" value="F:pyridoxal phosphate binding"/>
    <property type="evidence" value="ECO:0007669"/>
    <property type="project" value="InterPro"/>
</dbReference>
<evidence type="ECO:0008006" key="6">
    <source>
        <dbReference type="Google" id="ProtNLM"/>
    </source>
</evidence>
<dbReference type="InterPro" id="IPR015421">
    <property type="entry name" value="PyrdxlP-dep_Trfase_major"/>
</dbReference>
<dbReference type="Proteomes" id="UP000019384">
    <property type="component" value="Unassembled WGS sequence"/>
</dbReference>
<dbReference type="GO" id="GO:0008483">
    <property type="term" value="F:transaminase activity"/>
    <property type="evidence" value="ECO:0007669"/>
    <property type="project" value="InterPro"/>
</dbReference>
<dbReference type="Gene3D" id="3.40.640.10">
    <property type="entry name" value="Type I PLP-dependent aspartate aminotransferase-like (Major domain)"/>
    <property type="match status" value="1"/>
</dbReference>
<dbReference type="CDD" id="cd00610">
    <property type="entry name" value="OAT_like"/>
    <property type="match status" value="1"/>
</dbReference>
<comment type="similarity">
    <text evidence="1 3">Belongs to the class-III pyridoxal-phosphate-dependent aminotransferase family.</text>
</comment>
<evidence type="ECO:0000256" key="3">
    <source>
        <dbReference type="RuleBase" id="RU003560"/>
    </source>
</evidence>
<sequence>MTVDAPAKYVFQAKVGEAYPKAVASKGNYITVEDPATKETKVLLDAMTGAAVGALGHGDAEIVEEMKKAAANSTYTYGAYYSNYAAEELAKFIVDHSPSGAFAAALFTGSGSEANENAMKICYQYHLEKNEPQRVKFIGRKQAYHGYTIGSLSLGHGPRRTIFQEILCKDENFPKVSQCYPYRNMKEGETVAEYSARLVQELDDTFVANGPETVGGVIMETVGGSTFGTSPPVPGYLDGVKKVCEKYGALLIIDEVMCGMGRCGTLHAWEQFMDNSNGPDLQSIGKTLGSGFVTLAGLLISPKVKKVYDEGSGFIAGAQTYHCHDFNCKVGLAVQKKVARDNLVANVKETGTYMADGFKKALAESKIVGDIRGVGTFWSIEFVKDKATKEPFDPKLDVGHMIQDLCTKNGITSMGMQGTIDGKNGDHITVAPAFIFTKEDADIIIKAMVDAVTEAESILLA</sequence>
<evidence type="ECO:0000313" key="5">
    <source>
        <dbReference type="Proteomes" id="UP000019384"/>
    </source>
</evidence>
<dbReference type="RefSeq" id="XP_022459409.1">
    <property type="nucleotide sequence ID" value="XM_022601803.1"/>
</dbReference>
<reference evidence="4" key="1">
    <citation type="submission" date="2013-12" db="EMBL/GenBank/DDBJ databases">
        <authorList>
            <person name="Genoscope - CEA"/>
        </authorList>
    </citation>
    <scope>NUCLEOTIDE SEQUENCE</scope>
    <source>
        <strain evidence="4">CBS 1993</strain>
    </source>
</reference>
<dbReference type="GeneID" id="34520797"/>
<dbReference type="Pfam" id="PF00202">
    <property type="entry name" value="Aminotran_3"/>
    <property type="match status" value="1"/>
</dbReference>
<dbReference type="PIRSF" id="PIRSF000521">
    <property type="entry name" value="Transaminase_4ab_Lys_Orn"/>
    <property type="match status" value="1"/>
</dbReference>
<evidence type="ECO:0000313" key="4">
    <source>
        <dbReference type="EMBL" id="CDK27414.1"/>
    </source>
</evidence>
<dbReference type="PANTHER" id="PTHR43094:SF1">
    <property type="entry name" value="AMINOTRANSFERASE CLASS-III"/>
    <property type="match status" value="1"/>
</dbReference>
<keyword evidence="5" id="KW-1185">Reference proteome</keyword>
<proteinExistence type="inferred from homology"/>
<dbReference type="InterPro" id="IPR015422">
    <property type="entry name" value="PyrdxlP-dep_Trfase_small"/>
</dbReference>
<dbReference type="HOGENOM" id="CLU_016922_4_0_1"/>
<dbReference type="OrthoDB" id="10261433at2759"/>
<dbReference type="GO" id="GO:0005829">
    <property type="term" value="C:cytosol"/>
    <property type="evidence" value="ECO:0007669"/>
    <property type="project" value="TreeGrafter"/>
</dbReference>
<dbReference type="InterPro" id="IPR005814">
    <property type="entry name" value="Aminotrans_3"/>
</dbReference>
<keyword evidence="2 3" id="KW-0663">Pyridoxal phosphate</keyword>
<evidence type="ECO:0000256" key="1">
    <source>
        <dbReference type="ARBA" id="ARBA00008954"/>
    </source>
</evidence>
<gene>
    <name evidence="4" type="ORF">KUCA_T00003392001</name>
</gene>
<organism evidence="4 5">
    <name type="scientific">Kuraishia capsulata CBS 1993</name>
    <dbReference type="NCBI Taxonomy" id="1382522"/>
    <lineage>
        <taxon>Eukaryota</taxon>
        <taxon>Fungi</taxon>
        <taxon>Dikarya</taxon>
        <taxon>Ascomycota</taxon>
        <taxon>Saccharomycotina</taxon>
        <taxon>Pichiomycetes</taxon>
        <taxon>Pichiales</taxon>
        <taxon>Pichiaceae</taxon>
        <taxon>Kuraishia</taxon>
    </lineage>
</organism>
<dbReference type="STRING" id="1382522.W6MLM2"/>
<dbReference type="Gene3D" id="3.90.1150.10">
    <property type="entry name" value="Aspartate Aminotransferase, domain 1"/>
    <property type="match status" value="1"/>
</dbReference>
<accession>W6MLM2</accession>
<reference evidence="4" key="2">
    <citation type="submission" date="2014-02" db="EMBL/GenBank/DDBJ databases">
        <title>Complete DNA sequence of /Kuraishia capsulata/ illustrates novel genomic features among budding yeasts (/Saccharomycotina/).</title>
        <authorList>
            <person name="Morales L."/>
            <person name="Noel B."/>
            <person name="Porcel B."/>
            <person name="Marcet-Houben M."/>
            <person name="Hullo M-F."/>
            <person name="Sacerdot C."/>
            <person name="Tekaia F."/>
            <person name="Leh-Louis V."/>
            <person name="Despons L."/>
            <person name="Khanna V."/>
            <person name="Aury J-M."/>
            <person name="Barbe V."/>
            <person name="Couloux A."/>
            <person name="Labadie K."/>
            <person name="Pelletier E."/>
            <person name="Souciet J-L."/>
            <person name="Boekhout T."/>
            <person name="Gabaldon T."/>
            <person name="Wincker P."/>
            <person name="Dujon B."/>
        </authorList>
    </citation>
    <scope>NUCLEOTIDE SEQUENCE</scope>
    <source>
        <strain evidence="4">CBS 1993</strain>
    </source>
</reference>
<dbReference type="SUPFAM" id="SSF53383">
    <property type="entry name" value="PLP-dependent transferases"/>
    <property type="match status" value="1"/>
</dbReference>
<dbReference type="InterPro" id="IPR015424">
    <property type="entry name" value="PyrdxlP-dep_Trfase"/>
</dbReference>
<dbReference type="PANTHER" id="PTHR43094">
    <property type="entry name" value="AMINOTRANSFERASE"/>
    <property type="match status" value="1"/>
</dbReference>
<dbReference type="EMBL" id="HG793128">
    <property type="protein sequence ID" value="CDK27414.1"/>
    <property type="molecule type" value="Genomic_DNA"/>
</dbReference>